<evidence type="ECO:0000313" key="3">
    <source>
        <dbReference type="Proteomes" id="UP001159405"/>
    </source>
</evidence>
<reference evidence="2 3" key="1">
    <citation type="submission" date="2022-05" db="EMBL/GenBank/DDBJ databases">
        <authorList>
            <consortium name="Genoscope - CEA"/>
            <person name="William W."/>
        </authorList>
    </citation>
    <scope>NUCLEOTIDE SEQUENCE [LARGE SCALE GENOMIC DNA]</scope>
</reference>
<comment type="caution">
    <text evidence="2">The sequence shown here is derived from an EMBL/GenBank/DDBJ whole genome shotgun (WGS) entry which is preliminary data.</text>
</comment>
<protein>
    <submittedName>
        <fullName evidence="2">Uncharacterized protein</fullName>
    </submittedName>
</protein>
<organism evidence="2 3">
    <name type="scientific">Porites lobata</name>
    <dbReference type="NCBI Taxonomy" id="104759"/>
    <lineage>
        <taxon>Eukaryota</taxon>
        <taxon>Metazoa</taxon>
        <taxon>Cnidaria</taxon>
        <taxon>Anthozoa</taxon>
        <taxon>Hexacorallia</taxon>
        <taxon>Scleractinia</taxon>
        <taxon>Fungiina</taxon>
        <taxon>Poritidae</taxon>
        <taxon>Porites</taxon>
    </lineage>
</organism>
<accession>A0ABN8QL08</accession>
<dbReference type="Proteomes" id="UP001159405">
    <property type="component" value="Unassembled WGS sequence"/>
</dbReference>
<gene>
    <name evidence="2" type="ORF">PLOB_00006039</name>
</gene>
<keyword evidence="3" id="KW-1185">Reference proteome</keyword>
<feature type="region of interest" description="Disordered" evidence="1">
    <location>
        <begin position="186"/>
        <end position="207"/>
    </location>
</feature>
<sequence length="376" mass="43466">MAYQSSAFYLFNCDETYNLEIVETFLLKLEEKYGFKITVDRRYFGLQQMADLCEKTLPQLVMDFAVFVIHADESRLSINEDNAGIGYARIYRALLEKTGNKVLIVIGGDSYYQNEDEEARSVISRWAKRKVASQFREEYLDGRQSFIFSWNKKHRPIHEQAIRHFLDPSKRGFKFEYTLPRPLPKPIAPVVPQPSRKPEAPEVPRPAIPYPTREVRINFESFNIAAIRPAASGTAPAVYPAGTKLLQTHIYHGTISYKNMDITQRHQGWRPTAKQESELMENYKSTPDTIVTFLYELSIIENLLNSSKPKLAFDFTVECHYFFLSEMAELSEKVIPALQIDFDFFVVHAHESRLSINDGRGYTKVYRSESSIAENR</sequence>
<evidence type="ECO:0000256" key="1">
    <source>
        <dbReference type="SAM" id="MobiDB-lite"/>
    </source>
</evidence>
<evidence type="ECO:0000313" key="2">
    <source>
        <dbReference type="EMBL" id="CAH3163922.1"/>
    </source>
</evidence>
<proteinExistence type="predicted"/>
<name>A0ABN8QL08_9CNID</name>
<dbReference type="EMBL" id="CALNXK010000127">
    <property type="protein sequence ID" value="CAH3163922.1"/>
    <property type="molecule type" value="Genomic_DNA"/>
</dbReference>